<feature type="compositionally biased region" description="Low complexity" evidence="6">
    <location>
        <begin position="1"/>
        <end position="21"/>
    </location>
</feature>
<sequence length="336" mass="37516">MGFFGKNKSNKSKSNFPKSRSGGLNSVKNKTSSGDSGSEKSSSPGDADLVVVDSPRKENVIEKRVDEVKEVKPAQTEAVKGILKNKTMPKIPPPQKTPRSSTSAVASSYANIKASRMKLTVEKGPTYIRFLGIIGGICMIVSSVIDWVHVAFHKDITEALLSVYACLFGLLICITEEKDVVPDYVGRMTRARLYHHLNLLKYVWGRGILFCCGGAIQIAQWTVLSRYCGIYMMVLGLVTFFHGRKTTTELYHLRESISDEAQLIQIFNENDSRGEGYLDRGDFSNLSEQIGLELTSEQLEESFVSMDSDKNGKLSLDEFRAWWLSYKYDTAFESIV</sequence>
<evidence type="ECO:0000256" key="5">
    <source>
        <dbReference type="ARBA" id="ARBA00023136"/>
    </source>
</evidence>
<feature type="transmembrane region" description="Helical" evidence="7">
    <location>
        <begin position="126"/>
        <end position="150"/>
    </location>
</feature>
<dbReference type="GO" id="GO:0016020">
    <property type="term" value="C:membrane"/>
    <property type="evidence" value="ECO:0007669"/>
    <property type="project" value="UniProtKB-SubCell"/>
</dbReference>
<keyword evidence="5 7" id="KW-0472">Membrane</keyword>
<dbReference type="EMBL" id="HBGN01000420">
    <property type="protein sequence ID" value="CAD9313841.1"/>
    <property type="molecule type" value="Transcribed_RNA"/>
</dbReference>
<evidence type="ECO:0000256" key="2">
    <source>
        <dbReference type="ARBA" id="ARBA00022692"/>
    </source>
</evidence>
<feature type="compositionally biased region" description="Polar residues" evidence="6">
    <location>
        <begin position="22"/>
        <end position="31"/>
    </location>
</feature>
<dbReference type="PROSITE" id="PS00018">
    <property type="entry name" value="EF_HAND_1"/>
    <property type="match status" value="1"/>
</dbReference>
<dbReference type="GO" id="GO:0005509">
    <property type="term" value="F:calcium ion binding"/>
    <property type="evidence" value="ECO:0007669"/>
    <property type="project" value="InterPro"/>
</dbReference>
<feature type="domain" description="EF-hand" evidence="8">
    <location>
        <begin position="258"/>
        <end position="293"/>
    </location>
</feature>
<dbReference type="CDD" id="cd00051">
    <property type="entry name" value="EFh"/>
    <property type="match status" value="1"/>
</dbReference>
<dbReference type="InterPro" id="IPR011992">
    <property type="entry name" value="EF-hand-dom_pair"/>
</dbReference>
<comment type="subcellular location">
    <subcellularLocation>
        <location evidence="1">Membrane</location>
        <topology evidence="1">Multi-pass membrane protein</topology>
    </subcellularLocation>
</comment>
<evidence type="ECO:0000256" key="1">
    <source>
        <dbReference type="ARBA" id="ARBA00004141"/>
    </source>
</evidence>
<feature type="transmembrane region" description="Helical" evidence="7">
    <location>
        <begin position="156"/>
        <end position="175"/>
    </location>
</feature>
<evidence type="ECO:0000256" key="4">
    <source>
        <dbReference type="ARBA" id="ARBA00022989"/>
    </source>
</evidence>
<keyword evidence="4 7" id="KW-1133">Transmembrane helix</keyword>
<organism evidence="9">
    <name type="scientific">Ditylum brightwellii</name>
    <dbReference type="NCBI Taxonomy" id="49249"/>
    <lineage>
        <taxon>Eukaryota</taxon>
        <taxon>Sar</taxon>
        <taxon>Stramenopiles</taxon>
        <taxon>Ochrophyta</taxon>
        <taxon>Bacillariophyta</taxon>
        <taxon>Mediophyceae</taxon>
        <taxon>Lithodesmiophycidae</taxon>
        <taxon>Lithodesmiales</taxon>
        <taxon>Lithodesmiaceae</taxon>
        <taxon>Ditylum</taxon>
    </lineage>
</organism>
<accession>A0A6S8STF0</accession>
<name>A0A6S8STF0_9STRA</name>
<keyword evidence="2 7" id="KW-0812">Transmembrane</keyword>
<feature type="region of interest" description="Disordered" evidence="6">
    <location>
        <begin position="1"/>
        <end position="55"/>
    </location>
</feature>
<feature type="region of interest" description="Disordered" evidence="6">
    <location>
        <begin position="82"/>
        <end position="104"/>
    </location>
</feature>
<evidence type="ECO:0000256" key="3">
    <source>
        <dbReference type="ARBA" id="ARBA00022837"/>
    </source>
</evidence>
<feature type="transmembrane region" description="Helical" evidence="7">
    <location>
        <begin position="224"/>
        <end position="243"/>
    </location>
</feature>
<evidence type="ECO:0000313" key="9">
    <source>
        <dbReference type="EMBL" id="CAD9313841.1"/>
    </source>
</evidence>
<protein>
    <recommendedName>
        <fullName evidence="8">EF-hand domain-containing protein</fullName>
    </recommendedName>
</protein>
<dbReference type="Gene3D" id="1.10.238.10">
    <property type="entry name" value="EF-hand"/>
    <property type="match status" value="1"/>
</dbReference>
<dbReference type="InterPro" id="IPR002048">
    <property type="entry name" value="EF_hand_dom"/>
</dbReference>
<evidence type="ECO:0000256" key="6">
    <source>
        <dbReference type="SAM" id="MobiDB-lite"/>
    </source>
</evidence>
<keyword evidence="3" id="KW-0106">Calcium</keyword>
<dbReference type="SUPFAM" id="SSF47473">
    <property type="entry name" value="EF-hand"/>
    <property type="match status" value="1"/>
</dbReference>
<dbReference type="InterPro" id="IPR013714">
    <property type="entry name" value="Golgi_TVP15"/>
</dbReference>
<proteinExistence type="predicted"/>
<dbReference type="AlphaFoldDB" id="A0A6S8STF0"/>
<feature type="domain" description="EF-hand" evidence="8">
    <location>
        <begin position="294"/>
        <end position="329"/>
    </location>
</feature>
<dbReference type="PROSITE" id="PS50222">
    <property type="entry name" value="EF_HAND_2"/>
    <property type="match status" value="2"/>
</dbReference>
<evidence type="ECO:0000256" key="7">
    <source>
        <dbReference type="SAM" id="Phobius"/>
    </source>
</evidence>
<dbReference type="Pfam" id="PF13499">
    <property type="entry name" value="EF-hand_7"/>
    <property type="match status" value="1"/>
</dbReference>
<gene>
    <name evidence="9" type="ORF">DBRI1063_LOCUS247</name>
</gene>
<feature type="transmembrane region" description="Helical" evidence="7">
    <location>
        <begin position="196"/>
        <end position="218"/>
    </location>
</feature>
<dbReference type="InterPro" id="IPR018247">
    <property type="entry name" value="EF_Hand_1_Ca_BS"/>
</dbReference>
<feature type="compositionally biased region" description="Low complexity" evidence="6">
    <location>
        <begin position="32"/>
        <end position="45"/>
    </location>
</feature>
<reference evidence="9" key="1">
    <citation type="submission" date="2021-01" db="EMBL/GenBank/DDBJ databases">
        <authorList>
            <person name="Corre E."/>
            <person name="Pelletier E."/>
            <person name="Niang G."/>
            <person name="Scheremetjew M."/>
            <person name="Finn R."/>
            <person name="Kale V."/>
            <person name="Holt S."/>
            <person name="Cochrane G."/>
            <person name="Meng A."/>
            <person name="Brown T."/>
            <person name="Cohen L."/>
        </authorList>
    </citation>
    <scope>NUCLEOTIDE SEQUENCE</scope>
    <source>
        <strain evidence="9">Pop2</strain>
    </source>
</reference>
<evidence type="ECO:0000259" key="8">
    <source>
        <dbReference type="PROSITE" id="PS50222"/>
    </source>
</evidence>
<dbReference type="Pfam" id="PF08507">
    <property type="entry name" value="COPI_assoc"/>
    <property type="match status" value="1"/>
</dbReference>